<dbReference type="EMBL" id="CDSF01000109">
    <property type="protein sequence ID" value="CEP01118.1"/>
    <property type="molecule type" value="Genomic_DNA"/>
</dbReference>
<feature type="compositionally biased region" description="Basic residues" evidence="1">
    <location>
        <begin position="86"/>
        <end position="95"/>
    </location>
</feature>
<reference evidence="3 5" key="2">
    <citation type="submission" date="2018-03" db="EMBL/GenBank/DDBJ databases">
        <authorList>
            <person name="Fogelqvist J."/>
        </authorList>
    </citation>
    <scope>NUCLEOTIDE SEQUENCE [LARGE SCALE GENOMIC DNA]</scope>
</reference>
<dbReference type="EMBL" id="OVEO01000018">
    <property type="protein sequence ID" value="SPR01576.1"/>
    <property type="molecule type" value="Genomic_DNA"/>
</dbReference>
<dbReference type="Proteomes" id="UP000290189">
    <property type="component" value="Unassembled WGS sequence"/>
</dbReference>
<organism evidence="2 4">
    <name type="scientific">Plasmodiophora brassicae</name>
    <name type="common">Clubroot disease agent</name>
    <dbReference type="NCBI Taxonomy" id="37360"/>
    <lineage>
        <taxon>Eukaryota</taxon>
        <taxon>Sar</taxon>
        <taxon>Rhizaria</taxon>
        <taxon>Endomyxa</taxon>
        <taxon>Phytomyxea</taxon>
        <taxon>Plasmodiophorida</taxon>
        <taxon>Plasmodiophoridae</taxon>
        <taxon>Plasmodiophora</taxon>
    </lineage>
</organism>
<name>A0A0G4J0K5_PLABS</name>
<evidence type="ECO:0000313" key="4">
    <source>
        <dbReference type="Proteomes" id="UP000039324"/>
    </source>
</evidence>
<proteinExistence type="predicted"/>
<sequence length="281" mass="31605">MARAPRAFRNHWCFVMGGGKLKWKETPPGPQQVKLERLFRNCAVKADAMPNNVRTAYKEFEVFAPDVFRAHFNKTKAKLGCHLRKDKGGRKLGKRPKIDDSDPCSSTGDEDFEDTPMEHGSRKSLRLSEQSSSEFTQAVEFKNPPVFATVYTDPDTNNDRVLVVAVMPSGASDFHFKLSDDASTAIIAYTWPESAYNVQLLFKKELASKTLEAYHPKLVAIKRELEQFRDTIQDPVTGAVHVKLPIPVQTEVATWSTQATARSDGATLILWELKSFDREGL</sequence>
<protein>
    <submittedName>
        <fullName evidence="2">Uncharacterized protein</fullName>
    </submittedName>
</protein>
<evidence type="ECO:0000313" key="3">
    <source>
        <dbReference type="EMBL" id="SPR01576.1"/>
    </source>
</evidence>
<dbReference type="AlphaFoldDB" id="A0A0G4J0K5"/>
<keyword evidence="4" id="KW-1185">Reference proteome</keyword>
<evidence type="ECO:0000256" key="1">
    <source>
        <dbReference type="SAM" id="MobiDB-lite"/>
    </source>
</evidence>
<feature type="region of interest" description="Disordered" evidence="1">
    <location>
        <begin position="86"/>
        <end position="129"/>
    </location>
</feature>
<dbReference type="OrthoDB" id="6373205at2759"/>
<reference evidence="2 4" key="1">
    <citation type="submission" date="2015-02" db="EMBL/GenBank/DDBJ databases">
        <authorList>
            <person name="Chooi Y.-H."/>
        </authorList>
    </citation>
    <scope>NUCLEOTIDE SEQUENCE [LARGE SCALE GENOMIC DNA]</scope>
    <source>
        <strain evidence="2">E3</strain>
    </source>
</reference>
<keyword evidence="3" id="KW-0496">Mitochondrion</keyword>
<accession>A0A0G4J0K5</accession>
<dbReference type="Proteomes" id="UP000039324">
    <property type="component" value="Unassembled WGS sequence"/>
</dbReference>
<evidence type="ECO:0000313" key="5">
    <source>
        <dbReference type="Proteomes" id="UP000290189"/>
    </source>
</evidence>
<geneLocation type="mitochondrion" evidence="3"/>
<gene>
    <name evidence="2" type="ORF">PBRA_008430</name>
    <name evidence="3" type="ORF">PLBR_LOCUS8791</name>
</gene>
<evidence type="ECO:0000313" key="2">
    <source>
        <dbReference type="EMBL" id="CEP01118.1"/>
    </source>
</evidence>